<accession>A0A0K8T0W1</accession>
<reference evidence="2" key="1">
    <citation type="submission" date="2014-09" db="EMBL/GenBank/DDBJ databases">
        <authorList>
            <person name="Magalhaes I.L.F."/>
            <person name="Oliveira U."/>
            <person name="Santos F.R."/>
            <person name="Vidigal T.H.D.A."/>
            <person name="Brescovit A.D."/>
            <person name="Santos A.J."/>
        </authorList>
    </citation>
    <scope>NUCLEOTIDE SEQUENCE</scope>
</reference>
<evidence type="ECO:0000313" key="2">
    <source>
        <dbReference type="EMBL" id="JAG58996.1"/>
    </source>
</evidence>
<name>A0A0K8T0W1_LYGHE</name>
<feature type="compositionally biased region" description="Polar residues" evidence="1">
    <location>
        <begin position="34"/>
        <end position="43"/>
    </location>
</feature>
<protein>
    <submittedName>
        <fullName evidence="2">Uncharacterized protein</fullName>
    </submittedName>
</protein>
<dbReference type="EMBL" id="GBRD01006825">
    <property type="protein sequence ID" value="JAG58996.1"/>
    <property type="molecule type" value="Transcribed_RNA"/>
</dbReference>
<organism evidence="2">
    <name type="scientific">Lygus hesperus</name>
    <name type="common">Western plant bug</name>
    <dbReference type="NCBI Taxonomy" id="30085"/>
    <lineage>
        <taxon>Eukaryota</taxon>
        <taxon>Metazoa</taxon>
        <taxon>Ecdysozoa</taxon>
        <taxon>Arthropoda</taxon>
        <taxon>Hexapoda</taxon>
        <taxon>Insecta</taxon>
        <taxon>Pterygota</taxon>
        <taxon>Neoptera</taxon>
        <taxon>Paraneoptera</taxon>
        <taxon>Hemiptera</taxon>
        <taxon>Heteroptera</taxon>
        <taxon>Panheteroptera</taxon>
        <taxon>Cimicomorpha</taxon>
        <taxon>Miridae</taxon>
        <taxon>Mirini</taxon>
        <taxon>Lygus</taxon>
    </lineage>
</organism>
<feature type="compositionally biased region" description="Low complexity" evidence="1">
    <location>
        <begin position="53"/>
        <end position="66"/>
    </location>
</feature>
<dbReference type="AlphaFoldDB" id="A0A0K8T0W1"/>
<feature type="non-terminal residue" evidence="2">
    <location>
        <position position="1"/>
    </location>
</feature>
<sequence>EPQSVYLNHLNYNRFSSSEDCVLRSRSPKGLVETYSSRPSPVTSPAYPLYYHNSPVTASSSNSSPSPVDPPQPPQDDAPPLYQQTNRPMPAGKSPDNPPLDVALTLPRPMTYASMITRSALNKNSTVAR</sequence>
<feature type="non-terminal residue" evidence="2">
    <location>
        <position position="129"/>
    </location>
</feature>
<feature type="region of interest" description="Disordered" evidence="1">
    <location>
        <begin position="19"/>
        <end position="104"/>
    </location>
</feature>
<proteinExistence type="predicted"/>
<evidence type="ECO:0000256" key="1">
    <source>
        <dbReference type="SAM" id="MobiDB-lite"/>
    </source>
</evidence>
<feature type="compositionally biased region" description="Pro residues" evidence="1">
    <location>
        <begin position="67"/>
        <end position="77"/>
    </location>
</feature>